<dbReference type="InterPro" id="IPR000323">
    <property type="entry name" value="Cu2_ascorb_mOase_N"/>
</dbReference>
<evidence type="ECO:0000259" key="2">
    <source>
        <dbReference type="PROSITE" id="PS50836"/>
    </source>
</evidence>
<dbReference type="Proteomes" id="UP000663829">
    <property type="component" value="Unassembled WGS sequence"/>
</dbReference>
<organism evidence="3 5">
    <name type="scientific">Didymodactylos carnosus</name>
    <dbReference type="NCBI Taxonomy" id="1234261"/>
    <lineage>
        <taxon>Eukaryota</taxon>
        <taxon>Metazoa</taxon>
        <taxon>Spiralia</taxon>
        <taxon>Gnathifera</taxon>
        <taxon>Rotifera</taxon>
        <taxon>Eurotatoria</taxon>
        <taxon>Bdelloidea</taxon>
        <taxon>Philodinida</taxon>
        <taxon>Philodinidae</taxon>
        <taxon>Didymodactylos</taxon>
    </lineage>
</organism>
<dbReference type="InterPro" id="IPR036939">
    <property type="entry name" value="Cu2_ascorb_mOase_N_sf"/>
</dbReference>
<proteinExistence type="inferred from homology"/>
<name>A0A814NCT4_9BILA</name>
<reference evidence="3" key="1">
    <citation type="submission" date="2021-02" db="EMBL/GenBank/DDBJ databases">
        <authorList>
            <person name="Nowell W R."/>
        </authorList>
    </citation>
    <scope>NUCLEOTIDE SEQUENCE</scope>
</reference>
<evidence type="ECO:0000313" key="3">
    <source>
        <dbReference type="EMBL" id="CAF1089739.1"/>
    </source>
</evidence>
<dbReference type="InterPro" id="IPR000945">
    <property type="entry name" value="DBH-like"/>
</dbReference>
<dbReference type="InterPro" id="IPR028460">
    <property type="entry name" value="Tbh/DBH"/>
</dbReference>
<evidence type="ECO:0000313" key="4">
    <source>
        <dbReference type="EMBL" id="CAF3855253.1"/>
    </source>
</evidence>
<gene>
    <name evidence="3" type="ORF">GPM918_LOCUS18195</name>
    <name evidence="4" type="ORF">SRO942_LOCUS18192</name>
</gene>
<accession>A0A814NCT4</accession>
<dbReference type="EMBL" id="CAJNOQ010005198">
    <property type="protein sequence ID" value="CAF1089739.1"/>
    <property type="molecule type" value="Genomic_DNA"/>
</dbReference>
<dbReference type="GO" id="GO:0005507">
    <property type="term" value="F:copper ion binding"/>
    <property type="evidence" value="ECO:0007669"/>
    <property type="project" value="InterPro"/>
</dbReference>
<dbReference type="PANTHER" id="PTHR10157">
    <property type="entry name" value="DOPAMINE BETA HYDROXYLASE RELATED"/>
    <property type="match status" value="1"/>
</dbReference>
<evidence type="ECO:0000256" key="1">
    <source>
        <dbReference type="ARBA" id="ARBA00010676"/>
    </source>
</evidence>
<dbReference type="AlphaFoldDB" id="A0A814NCT4"/>
<dbReference type="InterPro" id="IPR005018">
    <property type="entry name" value="DOMON_domain"/>
</dbReference>
<feature type="non-terminal residue" evidence="3">
    <location>
        <position position="1"/>
    </location>
</feature>
<comment type="caution">
    <text evidence="3">The sequence shown here is derived from an EMBL/GenBank/DDBJ whole genome shotgun (WGS) entry which is preliminary data.</text>
</comment>
<dbReference type="PROSITE" id="PS50836">
    <property type="entry name" value="DOMON"/>
    <property type="match status" value="1"/>
</dbReference>
<dbReference type="EMBL" id="CAJOBC010005198">
    <property type="protein sequence ID" value="CAF3855253.1"/>
    <property type="molecule type" value="Genomic_DNA"/>
</dbReference>
<dbReference type="Gene3D" id="2.60.120.310">
    <property type="entry name" value="Copper type II, ascorbate-dependent monooxygenase, N-terminal domain"/>
    <property type="match status" value="1"/>
</dbReference>
<dbReference type="PRINTS" id="PR00767">
    <property type="entry name" value="DBMONOXGNASE"/>
</dbReference>
<protein>
    <recommendedName>
        <fullName evidence="2">DOMON domain-containing protein</fullName>
    </recommendedName>
</protein>
<sequence length="276" mass="31524">QNGWTAIEFKRKLDTCDTTDVPINSGTNILIFAYGLTDVRDGEDIQYHDERSGSKLIPLLSYVNPPDDSKFNGPDTFEFRLNNYTVPPTDTTYYCKIFKIPTYVEKRHAIAHKMLINDKNRGLIHHLLIYECDSTSVFDDNNLPDGLYDTVYTYLEKCASNIELFIYYTILKMVKFPEEAGYPVSGDFPVKYYLLQMHYDNQNLSSNIIDSSGTRFYLIAKLRENDLGYLTFGNESALIGIAIPPNTDRFIIDTYCTANFTQILLTPSNDVANNPS</sequence>
<dbReference type="CDD" id="cd09631">
    <property type="entry name" value="DOMON_DOH"/>
    <property type="match status" value="1"/>
</dbReference>
<comment type="similarity">
    <text evidence="1">Belongs to the copper type II ascorbate-dependent monooxygenase family.</text>
</comment>
<dbReference type="GO" id="GO:0004500">
    <property type="term" value="F:dopamine beta-monooxygenase activity"/>
    <property type="evidence" value="ECO:0007669"/>
    <property type="project" value="InterPro"/>
</dbReference>
<dbReference type="Pfam" id="PF01082">
    <property type="entry name" value="Cu2_monooxygen"/>
    <property type="match status" value="1"/>
</dbReference>
<dbReference type="OrthoDB" id="19261at2759"/>
<dbReference type="InterPro" id="IPR045266">
    <property type="entry name" value="DOH_DOMON"/>
</dbReference>
<feature type="domain" description="DOMON" evidence="2">
    <location>
        <begin position="1"/>
        <end position="35"/>
    </location>
</feature>
<dbReference type="PANTHER" id="PTHR10157:SF23">
    <property type="entry name" value="MOXD1 HOMOLOG 1"/>
    <property type="match status" value="1"/>
</dbReference>
<keyword evidence="5" id="KW-1185">Reference proteome</keyword>
<dbReference type="SUPFAM" id="SSF49742">
    <property type="entry name" value="PHM/PNGase F"/>
    <property type="match status" value="1"/>
</dbReference>
<dbReference type="InterPro" id="IPR008977">
    <property type="entry name" value="PHM/PNGase_F_dom_sf"/>
</dbReference>
<dbReference type="Proteomes" id="UP000681722">
    <property type="component" value="Unassembled WGS sequence"/>
</dbReference>
<evidence type="ECO:0000313" key="5">
    <source>
        <dbReference type="Proteomes" id="UP000663829"/>
    </source>
</evidence>